<keyword evidence="12" id="KW-0830">Ubiquinone</keyword>
<feature type="transmembrane region" description="Helical" evidence="16">
    <location>
        <begin position="6"/>
        <end position="26"/>
    </location>
</feature>
<comment type="subcellular location">
    <subcellularLocation>
        <location evidence="1">Mitochondrion membrane</location>
        <topology evidence="1">Multi-pass membrane protein</topology>
    </subcellularLocation>
</comment>
<dbReference type="GO" id="GO:0031966">
    <property type="term" value="C:mitochondrial membrane"/>
    <property type="evidence" value="ECO:0007669"/>
    <property type="project" value="UniProtKB-SubCell"/>
</dbReference>
<gene>
    <name evidence="17" type="primary">nad4L</name>
</gene>
<keyword evidence="9" id="KW-0249">Electron transport</keyword>
<dbReference type="NCBIfam" id="NF004320">
    <property type="entry name" value="PRK05715.1-2"/>
    <property type="match status" value="1"/>
</dbReference>
<dbReference type="GO" id="GO:0042773">
    <property type="term" value="P:ATP synthesis coupled electron transport"/>
    <property type="evidence" value="ECO:0007669"/>
    <property type="project" value="InterPro"/>
</dbReference>
<evidence type="ECO:0000256" key="12">
    <source>
        <dbReference type="ARBA" id="ARBA00023075"/>
    </source>
</evidence>
<dbReference type="GO" id="GO:0030964">
    <property type="term" value="C:NADH dehydrogenase complex"/>
    <property type="evidence" value="ECO:0007669"/>
    <property type="project" value="TreeGrafter"/>
</dbReference>
<keyword evidence="8" id="KW-1278">Translocase</keyword>
<keyword evidence="11" id="KW-0520">NAD</keyword>
<evidence type="ECO:0000256" key="16">
    <source>
        <dbReference type="SAM" id="Phobius"/>
    </source>
</evidence>
<dbReference type="GO" id="GO:0008137">
    <property type="term" value="F:NADH dehydrogenase (ubiquinone) activity"/>
    <property type="evidence" value="ECO:0007669"/>
    <property type="project" value="UniProtKB-EC"/>
</dbReference>
<reference evidence="17" key="2">
    <citation type="submission" date="2014-01" db="EMBL/GenBank/DDBJ databases">
        <authorList>
            <person name="Kayal E."/>
        </authorList>
    </citation>
    <scope>NUCLEOTIDE SEQUENCE</scope>
</reference>
<geneLocation type="mitochondrion" evidence="17"/>
<keyword evidence="7 16" id="KW-0812">Transmembrane</keyword>
<keyword evidence="10 16" id="KW-1133">Transmembrane helix</keyword>
<evidence type="ECO:0000256" key="6">
    <source>
        <dbReference type="ARBA" id="ARBA00022660"/>
    </source>
</evidence>
<name>X4YJM0_CARAL</name>
<proteinExistence type="inferred from homology"/>
<evidence type="ECO:0000256" key="10">
    <source>
        <dbReference type="ARBA" id="ARBA00022989"/>
    </source>
</evidence>
<dbReference type="InterPro" id="IPR039428">
    <property type="entry name" value="NUOK/Mnh_C1-like"/>
</dbReference>
<reference evidence="17" key="3">
    <citation type="submission" date="2014-04" db="EMBL/GenBank/DDBJ databases">
        <authorList>
            <person name="Kyal E."/>
            <person name="Lavrov D.V."/>
        </authorList>
    </citation>
    <scope>NUCLEOTIDE SEQUENCE</scope>
</reference>
<dbReference type="EMBL" id="KJ452777">
    <property type="protein sequence ID" value="AHV78094.1"/>
    <property type="molecule type" value="Genomic_DNA"/>
</dbReference>
<evidence type="ECO:0000313" key="17">
    <source>
        <dbReference type="EMBL" id="AHV78094.1"/>
    </source>
</evidence>
<dbReference type="GO" id="GO:0016651">
    <property type="term" value="F:oxidoreductase activity, acting on NAD(P)H"/>
    <property type="evidence" value="ECO:0007669"/>
    <property type="project" value="InterPro"/>
</dbReference>
<keyword evidence="13 17" id="KW-0496">Mitochondrion</keyword>
<sequence length="96" mass="10434">MEISLGFTLFLIALLGIIINRTNLILMIMCLELLLLAVSLLFVIISSLNGLLDGQVAVIFILTVAACESALGLTIMVSYYRITGHISIRLLNLLKG</sequence>
<evidence type="ECO:0000256" key="15">
    <source>
        <dbReference type="ARBA" id="ARBA00031586"/>
    </source>
</evidence>
<evidence type="ECO:0000256" key="8">
    <source>
        <dbReference type="ARBA" id="ARBA00022967"/>
    </source>
</evidence>
<evidence type="ECO:0000256" key="11">
    <source>
        <dbReference type="ARBA" id="ARBA00023027"/>
    </source>
</evidence>
<dbReference type="PANTHER" id="PTHR11434">
    <property type="entry name" value="NADH-UBIQUINONE OXIDOREDUCTASE SUBUNIT ND4L"/>
    <property type="match status" value="1"/>
</dbReference>
<dbReference type="PANTHER" id="PTHR11434:SF0">
    <property type="entry name" value="NADH-UBIQUINONE OXIDOREDUCTASE CHAIN 4L"/>
    <property type="match status" value="1"/>
</dbReference>
<keyword evidence="5" id="KW-0813">Transport</keyword>
<reference evidence="17" key="1">
    <citation type="journal article" date="2012" name="Genome Biol. Evol.">
        <title>Evolution of linear mitochondrial genomes in medusozoan cnidarians.</title>
        <authorList>
            <person name="Kayal E."/>
            <person name="Bentlage B."/>
            <person name="Collins A.G."/>
            <person name="Kayal M."/>
            <person name="Pirro S."/>
            <person name="Lavrov D.V."/>
        </authorList>
    </citation>
    <scope>NUCLEOTIDE SEQUENCE</scope>
</reference>
<dbReference type="HAMAP" id="MF_01456">
    <property type="entry name" value="NDH1_NuoK"/>
    <property type="match status" value="1"/>
</dbReference>
<evidence type="ECO:0000256" key="5">
    <source>
        <dbReference type="ARBA" id="ARBA00022448"/>
    </source>
</evidence>
<dbReference type="AlphaFoldDB" id="X4YJM0"/>
<evidence type="ECO:0000256" key="2">
    <source>
        <dbReference type="ARBA" id="ARBA00010519"/>
    </source>
</evidence>
<dbReference type="InterPro" id="IPR001133">
    <property type="entry name" value="NADH_UbQ_OxRdtase_chain4L/K"/>
</dbReference>
<dbReference type="Gene3D" id="1.10.287.3510">
    <property type="match status" value="1"/>
</dbReference>
<protein>
    <recommendedName>
        <fullName evidence="4">NADH-ubiquinone oxidoreductase chain 4L</fullName>
        <ecNumber evidence="3">7.1.1.2</ecNumber>
    </recommendedName>
    <alternativeName>
        <fullName evidence="15">NADH dehydrogenase subunit 4L</fullName>
    </alternativeName>
</protein>
<evidence type="ECO:0000256" key="9">
    <source>
        <dbReference type="ARBA" id="ARBA00022982"/>
    </source>
</evidence>
<organism evidence="17">
    <name type="scientific">Carybdea alata</name>
    <name type="common">Hawaiian box jellyfish</name>
    <dbReference type="NCBI Taxonomy" id="1193083"/>
    <lineage>
        <taxon>Eukaryota</taxon>
        <taxon>Metazoa</taxon>
        <taxon>Cnidaria</taxon>
        <taxon>Cubozoa</taxon>
        <taxon>Carybdeida</taxon>
        <taxon>Alatinidae</taxon>
        <taxon>Alatina</taxon>
    </lineage>
</organism>
<comment type="similarity">
    <text evidence="2">Belongs to the complex I subunit 4L family.</text>
</comment>
<accession>X4YJM0</accession>
<evidence type="ECO:0000256" key="13">
    <source>
        <dbReference type="ARBA" id="ARBA00023128"/>
    </source>
</evidence>
<evidence type="ECO:0000256" key="1">
    <source>
        <dbReference type="ARBA" id="ARBA00004225"/>
    </source>
</evidence>
<keyword evidence="6" id="KW-0679">Respiratory chain</keyword>
<feature type="transmembrane region" description="Helical" evidence="16">
    <location>
        <begin position="58"/>
        <end position="80"/>
    </location>
</feature>
<evidence type="ECO:0000256" key="3">
    <source>
        <dbReference type="ARBA" id="ARBA00012944"/>
    </source>
</evidence>
<evidence type="ECO:0000256" key="14">
    <source>
        <dbReference type="ARBA" id="ARBA00023136"/>
    </source>
</evidence>
<dbReference type="EC" id="7.1.1.2" evidence="3"/>
<feature type="transmembrane region" description="Helical" evidence="16">
    <location>
        <begin position="33"/>
        <end position="52"/>
    </location>
</feature>
<keyword evidence="14 16" id="KW-0472">Membrane</keyword>
<evidence type="ECO:0000256" key="4">
    <source>
        <dbReference type="ARBA" id="ARBA00016612"/>
    </source>
</evidence>
<evidence type="ECO:0000256" key="7">
    <source>
        <dbReference type="ARBA" id="ARBA00022692"/>
    </source>
</evidence>
<dbReference type="Pfam" id="PF00420">
    <property type="entry name" value="Oxidored_q2"/>
    <property type="match status" value="1"/>
</dbReference>